<gene>
    <name evidence="6" type="ORF">A9Q93_00265</name>
</gene>
<dbReference type="PANTHER" id="PTHR14948">
    <property type="entry name" value="NG5"/>
    <property type="match status" value="1"/>
</dbReference>
<feature type="transmembrane region" description="Helical" evidence="5">
    <location>
        <begin position="29"/>
        <end position="51"/>
    </location>
</feature>
<evidence type="ECO:0008006" key="8">
    <source>
        <dbReference type="Google" id="ProtNLM"/>
    </source>
</evidence>
<dbReference type="PANTHER" id="PTHR14948:SF44">
    <property type="entry name" value="PROLINE-RICH TRANSMEMBRANE PROTEIN 1-LIKE"/>
    <property type="match status" value="1"/>
</dbReference>
<sequence length="106" mass="11608">MENQNQPNYRQQYSQQFNPQNFGPPPKTWLAESIIVTLLCCQIFGIIAIVYSSQVESKHRVGDFQGAQAASTNARNWVIAAAVTGFVLVLIFLFTGVLAAIADGGF</sequence>
<dbReference type="Pfam" id="PF04505">
    <property type="entry name" value="CD225"/>
    <property type="match status" value="1"/>
</dbReference>
<dbReference type="GO" id="GO:0016020">
    <property type="term" value="C:membrane"/>
    <property type="evidence" value="ECO:0007669"/>
    <property type="project" value="UniProtKB-SubCell"/>
</dbReference>
<evidence type="ECO:0000256" key="3">
    <source>
        <dbReference type="ARBA" id="ARBA00022989"/>
    </source>
</evidence>
<comment type="caution">
    <text evidence="6">The sequence shown here is derived from an EMBL/GenBank/DDBJ whole genome shotgun (WGS) entry which is preliminary data.</text>
</comment>
<keyword evidence="3 5" id="KW-1133">Transmembrane helix</keyword>
<name>A0A1Z8BGG1_9FLAO</name>
<dbReference type="Proteomes" id="UP000196102">
    <property type="component" value="Unassembled WGS sequence"/>
</dbReference>
<protein>
    <recommendedName>
        <fullName evidence="8">Interferon-induced transmembrane protein</fullName>
    </recommendedName>
</protein>
<feature type="transmembrane region" description="Helical" evidence="5">
    <location>
        <begin position="77"/>
        <end position="102"/>
    </location>
</feature>
<reference evidence="7" key="1">
    <citation type="journal article" date="2017" name="Proc. Natl. Acad. Sci. U.S.A.">
        <title>Simulation of Deepwater Horizon oil plume reveals substrate specialization within a complex community of hydrocarbon-degraders.</title>
        <authorList>
            <person name="Hu P."/>
            <person name="Dubinsky E.A."/>
            <person name="Probst A.J."/>
            <person name="Wang J."/>
            <person name="Sieber C.M.K."/>
            <person name="Tom L.M."/>
            <person name="Gardinali P."/>
            <person name="Banfield J.F."/>
            <person name="Atlas R.M."/>
            <person name="Andersen G.L."/>
        </authorList>
    </citation>
    <scope>NUCLEOTIDE SEQUENCE [LARGE SCALE GENOMIC DNA]</scope>
</reference>
<accession>A0A1Z8BGG1</accession>
<evidence type="ECO:0000256" key="4">
    <source>
        <dbReference type="ARBA" id="ARBA00023136"/>
    </source>
</evidence>
<dbReference type="RefSeq" id="WP_303685364.1">
    <property type="nucleotide sequence ID" value="NZ_CAJXYO010000039.1"/>
</dbReference>
<evidence type="ECO:0000313" key="7">
    <source>
        <dbReference type="Proteomes" id="UP000196102"/>
    </source>
</evidence>
<keyword evidence="4 5" id="KW-0472">Membrane</keyword>
<dbReference type="InterPro" id="IPR007593">
    <property type="entry name" value="CD225/Dispanin_fam"/>
</dbReference>
<evidence type="ECO:0000313" key="6">
    <source>
        <dbReference type="EMBL" id="OUS21660.1"/>
    </source>
</evidence>
<dbReference type="AlphaFoldDB" id="A0A1Z8BGG1"/>
<proteinExistence type="predicted"/>
<dbReference type="EMBL" id="MAAX01000007">
    <property type="protein sequence ID" value="OUS21660.1"/>
    <property type="molecule type" value="Genomic_DNA"/>
</dbReference>
<evidence type="ECO:0000256" key="2">
    <source>
        <dbReference type="ARBA" id="ARBA00022692"/>
    </source>
</evidence>
<comment type="subcellular location">
    <subcellularLocation>
        <location evidence="1">Membrane</location>
    </subcellularLocation>
</comment>
<evidence type="ECO:0000256" key="1">
    <source>
        <dbReference type="ARBA" id="ARBA00004370"/>
    </source>
</evidence>
<organism evidence="6 7">
    <name type="scientific">Nonlabens dokdonensis</name>
    <dbReference type="NCBI Taxonomy" id="328515"/>
    <lineage>
        <taxon>Bacteria</taxon>
        <taxon>Pseudomonadati</taxon>
        <taxon>Bacteroidota</taxon>
        <taxon>Flavobacteriia</taxon>
        <taxon>Flavobacteriales</taxon>
        <taxon>Flavobacteriaceae</taxon>
        <taxon>Nonlabens</taxon>
    </lineage>
</organism>
<evidence type="ECO:0000256" key="5">
    <source>
        <dbReference type="SAM" id="Phobius"/>
    </source>
</evidence>
<keyword evidence="2 5" id="KW-0812">Transmembrane</keyword>
<dbReference type="InterPro" id="IPR051423">
    <property type="entry name" value="CD225/Dispanin"/>
</dbReference>